<protein>
    <recommendedName>
        <fullName evidence="2">PDZ domain-containing protein</fullName>
    </recommendedName>
</protein>
<organism evidence="1">
    <name type="scientific">marine sediment metagenome</name>
    <dbReference type="NCBI Taxonomy" id="412755"/>
    <lineage>
        <taxon>unclassified sequences</taxon>
        <taxon>metagenomes</taxon>
        <taxon>ecological metagenomes</taxon>
    </lineage>
</organism>
<evidence type="ECO:0000313" key="1">
    <source>
        <dbReference type="EMBL" id="KKN23920.1"/>
    </source>
</evidence>
<feature type="non-terminal residue" evidence="1">
    <location>
        <position position="1"/>
    </location>
</feature>
<gene>
    <name evidence="1" type="ORF">LCGC14_0900180</name>
</gene>
<evidence type="ECO:0008006" key="2">
    <source>
        <dbReference type="Google" id="ProtNLM"/>
    </source>
</evidence>
<accession>A0A0F9NWN6</accession>
<dbReference type="AlphaFoldDB" id="A0A0F9NWN6"/>
<reference evidence="1" key="1">
    <citation type="journal article" date="2015" name="Nature">
        <title>Complex archaea that bridge the gap between prokaryotes and eukaryotes.</title>
        <authorList>
            <person name="Spang A."/>
            <person name="Saw J.H."/>
            <person name="Jorgensen S.L."/>
            <person name="Zaremba-Niedzwiedzka K."/>
            <person name="Martijn J."/>
            <person name="Lind A.E."/>
            <person name="van Eijk R."/>
            <person name="Schleper C."/>
            <person name="Guy L."/>
            <person name="Ettema T.J."/>
        </authorList>
    </citation>
    <scope>NUCLEOTIDE SEQUENCE</scope>
</reference>
<name>A0A0F9NWN6_9ZZZZ</name>
<comment type="caution">
    <text evidence="1">The sequence shown here is derived from an EMBL/GenBank/DDBJ whole genome shotgun (WGS) entry which is preliminary data.</text>
</comment>
<dbReference type="EMBL" id="LAZR01002928">
    <property type="protein sequence ID" value="KKN23920.1"/>
    <property type="molecule type" value="Genomic_DNA"/>
</dbReference>
<sequence>SLQTSIGDNLTLKTYDPSLDIYTEKNITLGPRYYLGIRYDYIPNGTEIIIYKIFTESEGGNNYDKSLTEGMMINKINGISINQTNGDTIERVLTNFNLQTLNLSTDTETFILDVVIVGVVIGIYSNSYLCH</sequence>
<proteinExistence type="predicted"/>